<dbReference type="PANTHER" id="PTHR30383">
    <property type="entry name" value="THIOESTERASE 1/PROTEASE 1/LYSOPHOSPHOLIPASE L1"/>
    <property type="match status" value="1"/>
</dbReference>
<dbReference type="AlphaFoldDB" id="A0AAU7MDA6"/>
<dbReference type="SUPFAM" id="SSF52266">
    <property type="entry name" value="SGNH hydrolase"/>
    <property type="match status" value="1"/>
</dbReference>
<protein>
    <submittedName>
        <fullName evidence="3">SGNH/GDSL hydrolase family protein</fullName>
    </submittedName>
</protein>
<accession>A0AAU7MDA6</accession>
<dbReference type="RefSeq" id="WP_350936534.1">
    <property type="nucleotide sequence ID" value="NZ_CP157762.1"/>
</dbReference>
<proteinExistence type="predicted"/>
<dbReference type="PANTHER" id="PTHR30383:SF5">
    <property type="entry name" value="SGNH HYDROLASE-TYPE ESTERASE DOMAIN-CONTAINING PROTEIN"/>
    <property type="match status" value="1"/>
</dbReference>
<dbReference type="EMBL" id="CP157762">
    <property type="protein sequence ID" value="XBP95587.1"/>
    <property type="molecule type" value="Genomic_DNA"/>
</dbReference>
<evidence type="ECO:0000256" key="1">
    <source>
        <dbReference type="SAM" id="MobiDB-lite"/>
    </source>
</evidence>
<dbReference type="InterPro" id="IPR036514">
    <property type="entry name" value="SGNH_hydro_sf"/>
</dbReference>
<sequence length="276" mass="28129">MHLGAALLALTVAGVAACGPDRGRPQAAPPVSRSSIVALGDSVPSGYGCSCPGYVQSLAHRITAATGREVLVHNDAHAGATSSDVADAVRDELVSSHLAASDLVLIQVGANDVDTTAIMECGTAGAACYQPVLETLHDNLTRIIATAEAGVHHPVVAVIGYWNITVDGAVGAARGSAFTTASEQATEYVNRVISDVATETAAIYVDTKIPLKGPTNGRDPTAELQDDGDHPNASGHEIIADAAFRALQAAGADCPPDQANSPPMLVAHRTCSEAGR</sequence>
<reference evidence="4" key="2">
    <citation type="submission" date="2024-06" db="EMBL/GenBank/DDBJ databases">
        <title>Micromonospora mangrovi CCTCC AA 2012012 genome sequences.</title>
        <authorList>
            <person name="Gao J."/>
        </authorList>
    </citation>
    <scope>NUCLEOTIDE SEQUENCE</scope>
    <source>
        <strain evidence="4">CCTCC AA 2012012</strain>
    </source>
</reference>
<feature type="region of interest" description="Disordered" evidence="1">
    <location>
        <begin position="212"/>
        <end position="235"/>
    </location>
</feature>
<evidence type="ECO:0000313" key="4">
    <source>
        <dbReference type="EMBL" id="XCH76290.1"/>
    </source>
</evidence>
<keyword evidence="3" id="KW-0378">Hydrolase</keyword>
<gene>
    <name evidence="4" type="ORF">ABUL08_09430</name>
    <name evidence="3" type="ORF">VK199_09385</name>
</gene>
<dbReference type="CDD" id="cd00229">
    <property type="entry name" value="SGNH_hydrolase"/>
    <property type="match status" value="1"/>
</dbReference>
<reference evidence="3" key="1">
    <citation type="submission" date="2024-01" db="EMBL/GenBank/DDBJ databases">
        <title>The genome sequence of Micromonospora mangrovi CCTCC AA 2012012.</title>
        <authorList>
            <person name="Gao J."/>
        </authorList>
    </citation>
    <scope>NUCLEOTIDE SEQUENCE</scope>
    <source>
        <strain evidence="3">CCTCC AA 2012012</strain>
    </source>
</reference>
<feature type="domain" description="SGNH hydrolase-type esterase" evidence="2">
    <location>
        <begin position="38"/>
        <end position="238"/>
    </location>
</feature>
<name>A0AAU7MDA6_9ACTN</name>
<dbReference type="Gene3D" id="3.40.50.1110">
    <property type="entry name" value="SGNH hydrolase"/>
    <property type="match status" value="1"/>
</dbReference>
<dbReference type="Pfam" id="PF13472">
    <property type="entry name" value="Lipase_GDSL_2"/>
    <property type="match status" value="1"/>
</dbReference>
<evidence type="ECO:0000313" key="3">
    <source>
        <dbReference type="EMBL" id="XBP95587.1"/>
    </source>
</evidence>
<evidence type="ECO:0000259" key="2">
    <source>
        <dbReference type="Pfam" id="PF13472"/>
    </source>
</evidence>
<organism evidence="3">
    <name type="scientific">Micromonospora sp. CCTCC AA 2012012</name>
    <dbReference type="NCBI Taxonomy" id="3111921"/>
    <lineage>
        <taxon>Bacteria</taxon>
        <taxon>Bacillati</taxon>
        <taxon>Actinomycetota</taxon>
        <taxon>Actinomycetes</taxon>
        <taxon>Micromonosporales</taxon>
        <taxon>Micromonosporaceae</taxon>
        <taxon>Micromonospora</taxon>
    </lineage>
</organism>
<dbReference type="GO" id="GO:0004622">
    <property type="term" value="F:phosphatidylcholine lysophospholipase activity"/>
    <property type="evidence" value="ECO:0007669"/>
    <property type="project" value="TreeGrafter"/>
</dbReference>
<dbReference type="InterPro" id="IPR013830">
    <property type="entry name" value="SGNH_hydro"/>
</dbReference>
<dbReference type="EMBL" id="CP159342">
    <property type="protein sequence ID" value="XCH76290.1"/>
    <property type="molecule type" value="Genomic_DNA"/>
</dbReference>
<dbReference type="InterPro" id="IPR051532">
    <property type="entry name" value="Ester_Hydrolysis_Enzymes"/>
</dbReference>